<keyword evidence="2 5" id="KW-0812">Transmembrane</keyword>
<dbReference type="Pfam" id="PF01124">
    <property type="entry name" value="MAPEG"/>
    <property type="match status" value="1"/>
</dbReference>
<organism evidence="7 8">
    <name type="scientific">Jannaschia pohangensis</name>
    <dbReference type="NCBI Taxonomy" id="390807"/>
    <lineage>
        <taxon>Bacteria</taxon>
        <taxon>Pseudomonadati</taxon>
        <taxon>Pseudomonadota</taxon>
        <taxon>Alphaproteobacteria</taxon>
        <taxon>Rhodobacterales</taxon>
        <taxon>Roseobacteraceae</taxon>
        <taxon>Jannaschia</taxon>
    </lineage>
</organism>
<evidence type="ECO:0000256" key="1">
    <source>
        <dbReference type="ARBA" id="ARBA00004370"/>
    </source>
</evidence>
<dbReference type="EMBL" id="FORA01000003">
    <property type="protein sequence ID" value="SFJ28575.1"/>
    <property type="molecule type" value="Genomic_DNA"/>
</dbReference>
<evidence type="ECO:0000256" key="2">
    <source>
        <dbReference type="ARBA" id="ARBA00022692"/>
    </source>
</evidence>
<keyword evidence="8" id="KW-1185">Reference proteome</keyword>
<dbReference type="PANTHER" id="PTHR35371">
    <property type="entry name" value="INNER MEMBRANE PROTEIN"/>
    <property type="match status" value="1"/>
</dbReference>
<dbReference type="SUPFAM" id="SSF161084">
    <property type="entry name" value="MAPEG domain-like"/>
    <property type="match status" value="1"/>
</dbReference>
<protein>
    <submittedName>
        <fullName evidence="7">Uncharacterized conserved protein, MAPEG superfamily</fullName>
    </submittedName>
</protein>
<evidence type="ECO:0000256" key="6">
    <source>
        <dbReference type="SAM" id="SignalP"/>
    </source>
</evidence>
<sequence>MLKWTLPALLVAGPAMAQDVPRPYDAYSHTFAALAGWALLMIVLLILSAAGKPRASTESGHPVRDYSDPYYRRSRAFMNAIETAGPFIAAAVAAVLVGAAPFWVNLFASVFLAARVAMAVVHIGTEIQPLRSAFWLIGTLCCIGLAVLALIGAIA</sequence>
<dbReference type="STRING" id="390807.SAMN04488095_2408"/>
<proteinExistence type="predicted"/>
<keyword evidence="6" id="KW-0732">Signal</keyword>
<dbReference type="Gene3D" id="1.20.120.550">
    <property type="entry name" value="Membrane associated eicosanoid/glutathione metabolism-like domain"/>
    <property type="match status" value="1"/>
</dbReference>
<feature type="chain" id="PRO_5011510051" evidence="6">
    <location>
        <begin position="18"/>
        <end position="155"/>
    </location>
</feature>
<keyword evidence="4 5" id="KW-0472">Membrane</keyword>
<dbReference type="RefSeq" id="WP_245749230.1">
    <property type="nucleotide sequence ID" value="NZ_FORA01000003.1"/>
</dbReference>
<comment type="subcellular location">
    <subcellularLocation>
        <location evidence="1">Membrane</location>
    </subcellularLocation>
</comment>
<dbReference type="GO" id="GO:0016020">
    <property type="term" value="C:membrane"/>
    <property type="evidence" value="ECO:0007669"/>
    <property type="project" value="UniProtKB-SubCell"/>
</dbReference>
<name>A0A1I3Q4E0_9RHOB</name>
<feature type="transmembrane region" description="Helical" evidence="5">
    <location>
        <begin position="27"/>
        <end position="47"/>
    </location>
</feature>
<feature type="signal peptide" evidence="6">
    <location>
        <begin position="1"/>
        <end position="17"/>
    </location>
</feature>
<evidence type="ECO:0000256" key="5">
    <source>
        <dbReference type="SAM" id="Phobius"/>
    </source>
</evidence>
<evidence type="ECO:0000313" key="7">
    <source>
        <dbReference type="EMBL" id="SFJ28575.1"/>
    </source>
</evidence>
<evidence type="ECO:0000256" key="4">
    <source>
        <dbReference type="ARBA" id="ARBA00023136"/>
    </source>
</evidence>
<keyword evidence="3 5" id="KW-1133">Transmembrane helix</keyword>
<dbReference type="InterPro" id="IPR001129">
    <property type="entry name" value="Membr-assoc_MAPEG"/>
</dbReference>
<feature type="transmembrane region" description="Helical" evidence="5">
    <location>
        <begin position="102"/>
        <end position="121"/>
    </location>
</feature>
<reference evidence="7 8" key="1">
    <citation type="submission" date="2016-10" db="EMBL/GenBank/DDBJ databases">
        <authorList>
            <person name="de Groot N.N."/>
        </authorList>
    </citation>
    <scope>NUCLEOTIDE SEQUENCE [LARGE SCALE GENOMIC DNA]</scope>
    <source>
        <strain evidence="7 8">DSM 19073</strain>
    </source>
</reference>
<dbReference type="InterPro" id="IPR023352">
    <property type="entry name" value="MAPEG-like_dom_sf"/>
</dbReference>
<evidence type="ECO:0000313" key="8">
    <source>
        <dbReference type="Proteomes" id="UP000199110"/>
    </source>
</evidence>
<dbReference type="PANTHER" id="PTHR35371:SF1">
    <property type="entry name" value="BLR7753 PROTEIN"/>
    <property type="match status" value="1"/>
</dbReference>
<evidence type="ECO:0000256" key="3">
    <source>
        <dbReference type="ARBA" id="ARBA00022989"/>
    </source>
</evidence>
<dbReference type="AlphaFoldDB" id="A0A1I3Q4E0"/>
<feature type="transmembrane region" description="Helical" evidence="5">
    <location>
        <begin position="133"/>
        <end position="154"/>
    </location>
</feature>
<gene>
    <name evidence="7" type="ORF">SAMN04488095_2408</name>
</gene>
<dbReference type="Proteomes" id="UP000199110">
    <property type="component" value="Unassembled WGS sequence"/>
</dbReference>
<accession>A0A1I3Q4E0</accession>
<feature type="transmembrane region" description="Helical" evidence="5">
    <location>
        <begin position="76"/>
        <end position="96"/>
    </location>
</feature>